<proteinExistence type="predicted"/>
<feature type="transmembrane region" description="Helical" evidence="6">
    <location>
        <begin position="12"/>
        <end position="30"/>
    </location>
</feature>
<evidence type="ECO:0000256" key="3">
    <source>
        <dbReference type="ARBA" id="ARBA00022692"/>
    </source>
</evidence>
<feature type="transmembrane region" description="Helical" evidence="6">
    <location>
        <begin position="157"/>
        <end position="177"/>
    </location>
</feature>
<name>A0A9Q4GIZ8_9CORY</name>
<keyword evidence="2" id="KW-1003">Cell membrane</keyword>
<feature type="transmembrane region" description="Helical" evidence="6">
    <location>
        <begin position="227"/>
        <end position="247"/>
    </location>
</feature>
<protein>
    <submittedName>
        <fullName evidence="7">YbhN family protein</fullName>
    </submittedName>
</protein>
<dbReference type="AlphaFoldDB" id="A0A9Q4GIZ8"/>
<dbReference type="PANTHER" id="PTHR39087">
    <property type="entry name" value="UPF0104 MEMBRANE PROTEIN MJ1595"/>
    <property type="match status" value="1"/>
</dbReference>
<dbReference type="GO" id="GO:0005886">
    <property type="term" value="C:plasma membrane"/>
    <property type="evidence" value="ECO:0007669"/>
    <property type="project" value="UniProtKB-SubCell"/>
</dbReference>
<evidence type="ECO:0000256" key="4">
    <source>
        <dbReference type="ARBA" id="ARBA00022989"/>
    </source>
</evidence>
<keyword evidence="4 6" id="KW-1133">Transmembrane helix</keyword>
<comment type="caution">
    <text evidence="7">The sequence shown here is derived from an EMBL/GenBank/DDBJ whole genome shotgun (WGS) entry which is preliminary data.</text>
</comment>
<evidence type="ECO:0000256" key="5">
    <source>
        <dbReference type="ARBA" id="ARBA00023136"/>
    </source>
</evidence>
<evidence type="ECO:0000313" key="7">
    <source>
        <dbReference type="EMBL" id="MCX7468933.1"/>
    </source>
</evidence>
<accession>A0A9Q4GIZ8</accession>
<feature type="transmembrane region" description="Helical" evidence="6">
    <location>
        <begin position="50"/>
        <end position="74"/>
    </location>
</feature>
<dbReference type="PANTHER" id="PTHR39087:SF2">
    <property type="entry name" value="UPF0104 MEMBRANE PROTEIN MJ1595"/>
    <property type="match status" value="1"/>
</dbReference>
<evidence type="ECO:0000256" key="6">
    <source>
        <dbReference type="SAM" id="Phobius"/>
    </source>
</evidence>
<dbReference type="InterPro" id="IPR022791">
    <property type="entry name" value="L-PG_synthase/AglD"/>
</dbReference>
<dbReference type="EMBL" id="JAPMKU010000004">
    <property type="protein sequence ID" value="MCX7468933.1"/>
    <property type="molecule type" value="Genomic_DNA"/>
</dbReference>
<feature type="transmembrane region" description="Helical" evidence="6">
    <location>
        <begin position="125"/>
        <end position="151"/>
    </location>
</feature>
<reference evidence="7" key="1">
    <citation type="submission" date="2022-11" db="EMBL/GenBank/DDBJ databases">
        <title>Corynebacterium sp. isolated from Penguins.</title>
        <authorList>
            <person name="Sedlar K."/>
            <person name="Svec P."/>
        </authorList>
    </citation>
    <scope>NUCLEOTIDE SEQUENCE</scope>
    <source>
        <strain evidence="7">P7374</strain>
    </source>
</reference>
<dbReference type="Proteomes" id="UP001071478">
    <property type="component" value="Unassembled WGS sequence"/>
</dbReference>
<evidence type="ECO:0000256" key="2">
    <source>
        <dbReference type="ARBA" id="ARBA00022475"/>
    </source>
</evidence>
<organism evidence="7 8">
    <name type="scientific">Corynebacterium pygosceleis</name>
    <dbReference type="NCBI Taxonomy" id="2800406"/>
    <lineage>
        <taxon>Bacteria</taxon>
        <taxon>Bacillati</taxon>
        <taxon>Actinomycetota</taxon>
        <taxon>Actinomycetes</taxon>
        <taxon>Mycobacteriales</taxon>
        <taxon>Corynebacteriaceae</taxon>
        <taxon>Corynebacterium</taxon>
    </lineage>
</organism>
<evidence type="ECO:0000313" key="8">
    <source>
        <dbReference type="Proteomes" id="UP001071478"/>
    </source>
</evidence>
<comment type="subcellular location">
    <subcellularLocation>
        <location evidence="1">Cell membrane</location>
        <topology evidence="1">Multi-pass membrane protein</topology>
    </subcellularLocation>
</comment>
<keyword evidence="3 6" id="KW-0812">Transmembrane</keyword>
<evidence type="ECO:0000256" key="1">
    <source>
        <dbReference type="ARBA" id="ARBA00004651"/>
    </source>
</evidence>
<gene>
    <name evidence="7" type="ORF">OS129_08610</name>
</gene>
<dbReference type="Pfam" id="PF03706">
    <property type="entry name" value="LPG_synthase_TM"/>
    <property type="match status" value="1"/>
</dbReference>
<dbReference type="RefSeq" id="WP_248168435.1">
    <property type="nucleotide sequence ID" value="NZ_JALNJA010000004.1"/>
</dbReference>
<sequence>MIERFRRFRRHPWVRWGAPFLFLALAVFFLRDHTDFFIRGLAAVRRADPAGVGAVLLASLASLYAMATVLRLLLRAGGVKVRRRDANALTFASNSWSSSFPGGQAFSTVLQYQTMRSWGAGVMVCSWQIVLSGALSTMWLVALGVSAIVVLGADLSLLSLLGTFGIMSLLAWAVYWASDNPRYVARWVRRWWPRFNRLRRRDRNEGLDDILDHVHQLHDVRLTVPRFAVVALWSLLNWCFDIVALWASVWAVTGVFPAIYADADHTTIAGVTLAYVTAKIAGTVQATPGGLGPVEAAMTATLVAVGMTGVNAFGAVFVYRMISFLTVTAIGWLVYLVYFTRRGVNKKSLAAASAVTAPEDRNRLR</sequence>
<keyword evidence="5 6" id="KW-0472">Membrane</keyword>
<feature type="transmembrane region" description="Helical" evidence="6">
    <location>
        <begin position="317"/>
        <end position="338"/>
    </location>
</feature>